<evidence type="ECO:0000313" key="15">
    <source>
        <dbReference type="Proteomes" id="UP000054408"/>
    </source>
</evidence>
<proteinExistence type="inferred from homology"/>
<dbReference type="SMART" id="SM00968">
    <property type="entry name" value="SMC_hinge"/>
    <property type="match status" value="1"/>
</dbReference>
<dbReference type="STRING" id="461836.A0A0L0DCE0"/>
<keyword evidence="9 11" id="KW-0539">Nucleus</keyword>
<dbReference type="Pfam" id="PF06470">
    <property type="entry name" value="SMC_hinge"/>
    <property type="match status" value="1"/>
</dbReference>
<feature type="coiled-coil region" evidence="12">
    <location>
        <begin position="245"/>
        <end position="378"/>
    </location>
</feature>
<evidence type="ECO:0000256" key="3">
    <source>
        <dbReference type="ARBA" id="ARBA00022618"/>
    </source>
</evidence>
<dbReference type="Pfam" id="PF02463">
    <property type="entry name" value="SMC_N"/>
    <property type="match status" value="1"/>
</dbReference>
<dbReference type="OMA" id="THNKIAM"/>
<dbReference type="InterPro" id="IPR024704">
    <property type="entry name" value="SMC"/>
</dbReference>
<evidence type="ECO:0000256" key="6">
    <source>
        <dbReference type="ARBA" id="ARBA00022840"/>
    </source>
</evidence>
<dbReference type="InterPro" id="IPR036277">
    <property type="entry name" value="SMC_hinge_sf"/>
</dbReference>
<dbReference type="PANTHER" id="PTHR43977">
    <property type="entry name" value="STRUCTURAL MAINTENANCE OF CHROMOSOMES PROTEIN 3"/>
    <property type="match status" value="1"/>
</dbReference>
<dbReference type="Gene3D" id="1.20.1060.20">
    <property type="match status" value="1"/>
</dbReference>
<dbReference type="Gene3D" id="1.10.287.1490">
    <property type="match status" value="2"/>
</dbReference>
<dbReference type="EMBL" id="GL349459">
    <property type="protein sequence ID" value="KNC50009.1"/>
    <property type="molecule type" value="Genomic_DNA"/>
</dbReference>
<comment type="similarity">
    <text evidence="2">Belongs to the SMC family. SMC2 subfamily.</text>
</comment>
<protein>
    <recommendedName>
        <fullName evidence="11">Structural maintenance of chromosomes protein</fullName>
    </recommendedName>
</protein>
<evidence type="ECO:0000256" key="12">
    <source>
        <dbReference type="SAM" id="Coils"/>
    </source>
</evidence>
<dbReference type="GO" id="GO:0016887">
    <property type="term" value="F:ATP hydrolysis activity"/>
    <property type="evidence" value="ECO:0007669"/>
    <property type="project" value="InterPro"/>
</dbReference>
<dbReference type="GO" id="GO:0005524">
    <property type="term" value="F:ATP binding"/>
    <property type="evidence" value="ECO:0007669"/>
    <property type="project" value="UniProtKB-KW"/>
</dbReference>
<evidence type="ECO:0000313" key="14">
    <source>
        <dbReference type="EMBL" id="KNC50009.1"/>
    </source>
</evidence>
<dbReference type="eggNOG" id="KOG0933">
    <property type="taxonomic scope" value="Eukaryota"/>
</dbReference>
<dbReference type="GO" id="GO:0005694">
    <property type="term" value="C:chromosome"/>
    <property type="evidence" value="ECO:0007669"/>
    <property type="project" value="InterPro"/>
</dbReference>
<dbReference type="SUPFAM" id="SSF52540">
    <property type="entry name" value="P-loop containing nucleoside triphosphate hydrolases"/>
    <property type="match status" value="1"/>
</dbReference>
<evidence type="ECO:0000256" key="5">
    <source>
        <dbReference type="ARBA" id="ARBA00022776"/>
    </source>
</evidence>
<dbReference type="InterPro" id="IPR003395">
    <property type="entry name" value="RecF/RecN/SMC_N"/>
</dbReference>
<dbReference type="CDD" id="cd03273">
    <property type="entry name" value="ABC_SMC2_euk"/>
    <property type="match status" value="1"/>
</dbReference>
<dbReference type="Gene3D" id="3.40.50.300">
    <property type="entry name" value="P-loop containing nucleotide triphosphate hydrolases"/>
    <property type="match status" value="2"/>
</dbReference>
<feature type="coiled-coil region" evidence="12">
    <location>
        <begin position="677"/>
        <end position="711"/>
    </location>
</feature>
<dbReference type="Gene3D" id="3.30.70.1620">
    <property type="match status" value="1"/>
</dbReference>
<dbReference type="GeneID" id="25565098"/>
<feature type="coiled-coil region" evidence="12">
    <location>
        <begin position="741"/>
        <end position="940"/>
    </location>
</feature>
<keyword evidence="8" id="KW-0226">DNA condensation</keyword>
<evidence type="ECO:0000256" key="11">
    <source>
        <dbReference type="PIRNR" id="PIRNR005719"/>
    </source>
</evidence>
<organism evidence="14 15">
    <name type="scientific">Thecamonas trahens ATCC 50062</name>
    <dbReference type="NCBI Taxonomy" id="461836"/>
    <lineage>
        <taxon>Eukaryota</taxon>
        <taxon>Apusozoa</taxon>
        <taxon>Apusomonadida</taxon>
        <taxon>Apusomonadidae</taxon>
        <taxon>Thecamonas</taxon>
    </lineage>
</organism>
<dbReference type="GO" id="GO:0051301">
    <property type="term" value="P:cell division"/>
    <property type="evidence" value="ECO:0007669"/>
    <property type="project" value="UniProtKB-KW"/>
</dbReference>
<keyword evidence="7 12" id="KW-0175">Coiled coil</keyword>
<keyword evidence="6" id="KW-0067">ATP-binding</keyword>
<keyword evidence="4" id="KW-0547">Nucleotide-binding</keyword>
<keyword evidence="10" id="KW-0131">Cell cycle</keyword>
<dbReference type="GO" id="GO:0005634">
    <property type="term" value="C:nucleus"/>
    <property type="evidence" value="ECO:0007669"/>
    <property type="project" value="UniProtKB-SubCell"/>
</dbReference>
<evidence type="ECO:0000256" key="9">
    <source>
        <dbReference type="ARBA" id="ARBA00023242"/>
    </source>
</evidence>
<keyword evidence="5" id="KW-0498">Mitosis</keyword>
<dbReference type="InterPro" id="IPR027417">
    <property type="entry name" value="P-loop_NTPase"/>
</dbReference>
<comment type="subcellular location">
    <subcellularLocation>
        <location evidence="1 11">Nucleus</location>
    </subcellularLocation>
</comment>
<evidence type="ECO:0000256" key="10">
    <source>
        <dbReference type="ARBA" id="ARBA00023306"/>
    </source>
</evidence>
<feature type="domain" description="SMC hinge" evidence="13">
    <location>
        <begin position="522"/>
        <end position="642"/>
    </location>
</feature>
<dbReference type="Proteomes" id="UP000054408">
    <property type="component" value="Unassembled WGS sequence"/>
</dbReference>
<dbReference type="PIRSF" id="PIRSF005719">
    <property type="entry name" value="SMC"/>
    <property type="match status" value="1"/>
</dbReference>
<evidence type="ECO:0000256" key="8">
    <source>
        <dbReference type="ARBA" id="ARBA00023067"/>
    </source>
</evidence>
<feature type="coiled-coil region" evidence="12">
    <location>
        <begin position="446"/>
        <end position="490"/>
    </location>
</feature>
<reference evidence="14 15" key="1">
    <citation type="submission" date="2010-05" db="EMBL/GenBank/DDBJ databases">
        <title>The Genome Sequence of Thecamonas trahens ATCC 50062.</title>
        <authorList>
            <consortium name="The Broad Institute Genome Sequencing Platform"/>
            <person name="Russ C."/>
            <person name="Cuomo C."/>
            <person name="Shea T."/>
            <person name="Young S.K."/>
            <person name="Zeng Q."/>
            <person name="Koehrsen M."/>
            <person name="Haas B."/>
            <person name="Borodovsky M."/>
            <person name="Guigo R."/>
            <person name="Alvarado L."/>
            <person name="Berlin A."/>
            <person name="Bochicchio J."/>
            <person name="Borenstein D."/>
            <person name="Chapman S."/>
            <person name="Chen Z."/>
            <person name="Freedman E."/>
            <person name="Gellesch M."/>
            <person name="Goldberg J."/>
            <person name="Griggs A."/>
            <person name="Gujja S."/>
            <person name="Heilman E."/>
            <person name="Heiman D."/>
            <person name="Hepburn T."/>
            <person name="Howarth C."/>
            <person name="Jen D."/>
            <person name="Larson L."/>
            <person name="Mehta T."/>
            <person name="Park D."/>
            <person name="Pearson M."/>
            <person name="Roberts A."/>
            <person name="Saif S."/>
            <person name="Shenoy N."/>
            <person name="Sisk P."/>
            <person name="Stolte C."/>
            <person name="Sykes S."/>
            <person name="Thomson T."/>
            <person name="Walk T."/>
            <person name="White J."/>
            <person name="Yandava C."/>
            <person name="Burger G."/>
            <person name="Gray M.W."/>
            <person name="Holland P.W.H."/>
            <person name="King N."/>
            <person name="Lang F.B.F."/>
            <person name="Roger A.J."/>
            <person name="Ruiz-Trillo I."/>
            <person name="Lander E."/>
            <person name="Nusbaum C."/>
        </authorList>
    </citation>
    <scope>NUCLEOTIDE SEQUENCE [LARGE SCALE GENOMIC DNA]</scope>
    <source>
        <strain evidence="14 15">ATCC 50062</strain>
    </source>
</reference>
<name>A0A0L0DCE0_THETB</name>
<evidence type="ECO:0000256" key="7">
    <source>
        <dbReference type="ARBA" id="ARBA00023054"/>
    </source>
</evidence>
<dbReference type="FunFam" id="1.20.1060.20:FF:000005">
    <property type="entry name" value="Structural maintenance of chromosomes 2"/>
    <property type="match status" value="1"/>
</dbReference>
<evidence type="ECO:0000259" key="13">
    <source>
        <dbReference type="SMART" id="SM00968"/>
    </source>
</evidence>
<keyword evidence="3" id="KW-0132">Cell division</keyword>
<dbReference type="InterPro" id="IPR027120">
    <property type="entry name" value="Smc2_ABC"/>
</dbReference>
<gene>
    <name evidence="14" type="ORF">AMSG_05765</name>
</gene>
<feature type="coiled-coil region" evidence="12">
    <location>
        <begin position="987"/>
        <end position="1035"/>
    </location>
</feature>
<dbReference type="AlphaFoldDB" id="A0A0L0DCE0"/>
<sequence length="1229" mass="131126">MYILELILDGFKSYATRTVISGFDRSFNAITGKNGSGKSNILDAILFVLSSSPGSLRAENLNALIYKSGQAGVTKASVTIVFDNTDPEQSPVGYEQFNQITVTRQLALGGRSKYIINGRQANLARVQNMFHSVGLNMQTPTFLVMQGMITKVLNAKPKQILKMIEETAGTSMFEAKKSAALDTISKKARKVDEIQKIIDEDISPTLEKLRKERKAYIQWSQNKTELERCERFVIAYEYSELVKSIATSEEKQAQMMAAAEELNSEATSAAEAVAEYDALIKELRSARQAEMEGEYKELEATVRELSKALVKASTDGDHKAEAVAEAKAALAKVQASIDEAKTAHAAKEEEAKNHAQAVEAAQAERDAAAAKVANLEAQLQGAGAALSGGSGDEGVGANSFTAQIGAAKAAAGKAASAIDQAKVKIDALQAQLAVKRPQLESSSAELANLHTQLEAGREAVEVAQAQLNALAFSEEEVSSAEATVNELEGELAPMRDALSILESKLARFSFEYADPERGFDRSKVKGLVGELISVNTPEAMTALEVTAGGKLFNVVVDTERTGSALLKKGKLRRRVTIIPLNKISGSSLSADVVSKAEALVGADNVTPALSLVGYDSEVDAAMKYVFGKSFVVSDMVAAKKVTFDKAIRTKSVTLEGDVFDPAGTLTGGSSRRASSSILAALAELSAARANVAAKENELAQAAADLAAARSRQAQAAALANAVALKEHELKLAKSAAAGSPQQQLFDDIAELEAQVAEAQGVITAAEATIAESEAKVASIEAAMAEFADNREAKLAAIEAEVKAAKKAAAKATKKFRAVSQAGEALQHEALELVNEAAELEAQIPTLESEIAAAEEAAAASAAALETAKAKYGDRKDELDEQTQRLAAADKKLASLTKARAKAATKSDKVQLAIRKAETGLKNFDKKAKELLATKSRMERKHEWLAAEAHLFGEPGSDFDFEAHNPRKLTKRVKALRSEQDVLNKSINKKVMNMFEQAEQEYQDLKRKKRIIENDKAKIEKVIAELDERKNEALHKTWVQVNADFGSIFSTFLPGTTAKLEPPEGKTVLDGLCVRVAFGTVWKESLSELSGGQRSLLALSLILAQMLFKPAPFMILDEVDAALDANHTAALGTVIAKHFSHREGSAHGGSQFILVSLRQGCHSNANVLFRTKFVDGVSAVTRTVRASNGSFATQLVGELDKAASSSSTSSRAKASAATTAVAVGGKRLRA</sequence>
<dbReference type="OrthoDB" id="10255539at2759"/>
<accession>A0A0L0DCE0</accession>
<dbReference type="GO" id="GO:0030261">
    <property type="term" value="P:chromosome condensation"/>
    <property type="evidence" value="ECO:0007669"/>
    <property type="project" value="UniProtKB-KW"/>
</dbReference>
<evidence type="ECO:0000256" key="1">
    <source>
        <dbReference type="ARBA" id="ARBA00004123"/>
    </source>
</evidence>
<keyword evidence="15" id="KW-1185">Reference proteome</keyword>
<dbReference type="InterPro" id="IPR010935">
    <property type="entry name" value="SMC_hinge"/>
</dbReference>
<dbReference type="RefSeq" id="XP_013757176.1">
    <property type="nucleotide sequence ID" value="XM_013901722.1"/>
</dbReference>
<evidence type="ECO:0000256" key="4">
    <source>
        <dbReference type="ARBA" id="ARBA00022741"/>
    </source>
</evidence>
<evidence type="ECO:0000256" key="2">
    <source>
        <dbReference type="ARBA" id="ARBA00005231"/>
    </source>
</evidence>
<dbReference type="SUPFAM" id="SSF75553">
    <property type="entry name" value="Smc hinge domain"/>
    <property type="match status" value="1"/>
</dbReference>